<dbReference type="SMART" id="SM00066">
    <property type="entry name" value="GAL4"/>
    <property type="match status" value="1"/>
</dbReference>
<feature type="compositionally biased region" description="Low complexity" evidence="4">
    <location>
        <begin position="653"/>
        <end position="665"/>
    </location>
</feature>
<feature type="region of interest" description="Disordered" evidence="4">
    <location>
        <begin position="651"/>
        <end position="672"/>
    </location>
</feature>
<evidence type="ECO:0000313" key="7">
    <source>
        <dbReference type="Proteomes" id="UP000799291"/>
    </source>
</evidence>
<comment type="subcellular location">
    <subcellularLocation>
        <location evidence="1">Nucleus</location>
    </subcellularLocation>
</comment>
<dbReference type="Pfam" id="PF00172">
    <property type="entry name" value="Zn_clus"/>
    <property type="match status" value="1"/>
</dbReference>
<proteinExistence type="predicted"/>
<feature type="compositionally biased region" description="Basic residues" evidence="4">
    <location>
        <begin position="105"/>
        <end position="114"/>
    </location>
</feature>
<dbReference type="PANTHER" id="PTHR31001">
    <property type="entry name" value="UNCHARACTERIZED TRANSCRIPTIONAL REGULATORY PROTEIN"/>
    <property type="match status" value="1"/>
</dbReference>
<evidence type="ECO:0000259" key="5">
    <source>
        <dbReference type="PROSITE" id="PS50048"/>
    </source>
</evidence>
<dbReference type="InterPro" id="IPR007219">
    <property type="entry name" value="XnlR_reg_dom"/>
</dbReference>
<name>A0A6G1IRB9_9PLEO</name>
<dbReference type="GO" id="GO:0000981">
    <property type="term" value="F:DNA-binding transcription factor activity, RNA polymerase II-specific"/>
    <property type="evidence" value="ECO:0007669"/>
    <property type="project" value="InterPro"/>
</dbReference>
<dbReference type="CDD" id="cd12148">
    <property type="entry name" value="fungal_TF_MHR"/>
    <property type="match status" value="1"/>
</dbReference>
<feature type="compositionally biased region" description="Polar residues" evidence="4">
    <location>
        <begin position="1"/>
        <end position="12"/>
    </location>
</feature>
<evidence type="ECO:0000256" key="4">
    <source>
        <dbReference type="SAM" id="MobiDB-lite"/>
    </source>
</evidence>
<dbReference type="SMART" id="SM00906">
    <property type="entry name" value="Fungal_trans"/>
    <property type="match status" value="1"/>
</dbReference>
<evidence type="ECO:0000313" key="6">
    <source>
        <dbReference type="EMBL" id="KAF2680491.1"/>
    </source>
</evidence>
<dbReference type="GO" id="GO:0008270">
    <property type="term" value="F:zinc ion binding"/>
    <property type="evidence" value="ECO:0007669"/>
    <property type="project" value="InterPro"/>
</dbReference>
<dbReference type="PROSITE" id="PS50048">
    <property type="entry name" value="ZN2_CY6_FUNGAL_2"/>
    <property type="match status" value="1"/>
</dbReference>
<keyword evidence="3" id="KW-0539">Nucleus</keyword>
<dbReference type="GO" id="GO:0006351">
    <property type="term" value="P:DNA-templated transcription"/>
    <property type="evidence" value="ECO:0007669"/>
    <property type="project" value="InterPro"/>
</dbReference>
<dbReference type="Pfam" id="PF04082">
    <property type="entry name" value="Fungal_trans"/>
    <property type="match status" value="1"/>
</dbReference>
<dbReference type="GO" id="GO:0005634">
    <property type="term" value="C:nucleus"/>
    <property type="evidence" value="ECO:0007669"/>
    <property type="project" value="UniProtKB-SubCell"/>
</dbReference>
<feature type="region of interest" description="Disordered" evidence="4">
    <location>
        <begin position="1"/>
        <end position="24"/>
    </location>
</feature>
<dbReference type="CDD" id="cd00067">
    <property type="entry name" value="GAL4"/>
    <property type="match status" value="1"/>
</dbReference>
<dbReference type="Gene3D" id="4.10.240.10">
    <property type="entry name" value="Zn(2)-C6 fungal-type DNA-binding domain"/>
    <property type="match status" value="1"/>
</dbReference>
<protein>
    <recommendedName>
        <fullName evidence="5">Zn(2)-C6 fungal-type domain-containing protein</fullName>
    </recommendedName>
</protein>
<evidence type="ECO:0000256" key="3">
    <source>
        <dbReference type="ARBA" id="ARBA00023242"/>
    </source>
</evidence>
<dbReference type="AlphaFoldDB" id="A0A6G1IRB9"/>
<reference evidence="6" key="1">
    <citation type="journal article" date="2020" name="Stud. Mycol.">
        <title>101 Dothideomycetes genomes: a test case for predicting lifestyles and emergence of pathogens.</title>
        <authorList>
            <person name="Haridas S."/>
            <person name="Albert R."/>
            <person name="Binder M."/>
            <person name="Bloem J."/>
            <person name="Labutti K."/>
            <person name="Salamov A."/>
            <person name="Andreopoulos B."/>
            <person name="Baker S."/>
            <person name="Barry K."/>
            <person name="Bills G."/>
            <person name="Bluhm B."/>
            <person name="Cannon C."/>
            <person name="Castanera R."/>
            <person name="Culley D."/>
            <person name="Daum C."/>
            <person name="Ezra D."/>
            <person name="Gonzalez J."/>
            <person name="Henrissat B."/>
            <person name="Kuo A."/>
            <person name="Liang C."/>
            <person name="Lipzen A."/>
            <person name="Lutzoni F."/>
            <person name="Magnuson J."/>
            <person name="Mondo S."/>
            <person name="Nolan M."/>
            <person name="Ohm R."/>
            <person name="Pangilinan J."/>
            <person name="Park H.-J."/>
            <person name="Ramirez L."/>
            <person name="Alfaro M."/>
            <person name="Sun H."/>
            <person name="Tritt A."/>
            <person name="Yoshinaga Y."/>
            <person name="Zwiers L.-H."/>
            <person name="Turgeon B."/>
            <person name="Goodwin S."/>
            <person name="Spatafora J."/>
            <person name="Crous P."/>
            <person name="Grigoriev I."/>
        </authorList>
    </citation>
    <scope>NUCLEOTIDE SEQUENCE</scope>
    <source>
        <strain evidence="6">CBS 122367</strain>
    </source>
</reference>
<feature type="domain" description="Zn(2)-C6 fungal-type" evidence="5">
    <location>
        <begin position="32"/>
        <end position="62"/>
    </location>
</feature>
<feature type="region of interest" description="Disordered" evidence="4">
    <location>
        <begin position="97"/>
        <end position="145"/>
    </location>
</feature>
<dbReference type="SUPFAM" id="SSF57701">
    <property type="entry name" value="Zn2/Cys6 DNA-binding domain"/>
    <property type="match status" value="1"/>
</dbReference>
<sequence>MALSSDGSTPDSALTAPPQRQQQKQSIQKGFSCVLCAQRKVKCDKAPGGCANCTRARVECVYKAPPPPRRRKKGVRDIDVYTRLRLYEDRLRELGEEPEEVVRKALSKSGKRASRGGGDEDSDREPKEETKGIDSKSKGVLVSSGNGKSRYLENTLWTSLGSEFRLSEALLLDEDTSSDEEETAKRNVPTSLGFPSEDGHLIWGTSKIAANLRPLHPQPVQMFKLWQTYLDNVNPLMKLFHSPTVQQLISNASGRLDNLPKNVEALLFSIYCMAVESMSEAECDAIMGESKTVVSQRFKTATQHALVNANVLKTSDLMVLQALVLFNTAIQTHDSRVVWILTGVASRIGQRIGLHRDPATMGLPPFDCEIRRRVWWQILMQDGFAEKLAGTGGHILYVDVKLPSNLNDSDLFPGMKELPKEHDGATEMMFFLIRCHIGEFLRSFANKKSTFDGIWNKLSTNAATLTVKDKAIDELEALYERKYLRYCDHSVGWHFMCSYLVKAILAMLRFIAHNPEHHGGSRADIPQTEKDKLFRLAVQVVTYQNFCYTAKEMQGYLWHINSHFQWKGFIYVVNELRERTQGDEVDHAWKQVRLVFDFHPSFGHVFSRRALSIAVASFTLKAWDAYVSARGVPEGGEPVFIKVLRARQAKRGTTPSSSESSHLTPPSRPQSETMATTLPAMMQDSYNAQGVTPAPVNPSTTADPFQNFNWDAGFADSLDPMATLPELPPMDPNQMNWGVWDNLLADFETAGNGSGGTWDYGMQ</sequence>
<dbReference type="PANTHER" id="PTHR31001:SF85">
    <property type="entry name" value="ZN(II)2CYS6 TRANSCRIPTION FACTOR (EUROFUNG)"/>
    <property type="match status" value="1"/>
</dbReference>
<accession>A0A6G1IRB9</accession>
<evidence type="ECO:0000256" key="1">
    <source>
        <dbReference type="ARBA" id="ARBA00004123"/>
    </source>
</evidence>
<gene>
    <name evidence="6" type="ORF">K458DRAFT_421427</name>
</gene>
<dbReference type="GO" id="GO:0003677">
    <property type="term" value="F:DNA binding"/>
    <property type="evidence" value="ECO:0007669"/>
    <property type="project" value="InterPro"/>
</dbReference>
<dbReference type="InterPro" id="IPR036864">
    <property type="entry name" value="Zn2-C6_fun-type_DNA-bd_sf"/>
</dbReference>
<organism evidence="6 7">
    <name type="scientific">Lentithecium fluviatile CBS 122367</name>
    <dbReference type="NCBI Taxonomy" id="1168545"/>
    <lineage>
        <taxon>Eukaryota</taxon>
        <taxon>Fungi</taxon>
        <taxon>Dikarya</taxon>
        <taxon>Ascomycota</taxon>
        <taxon>Pezizomycotina</taxon>
        <taxon>Dothideomycetes</taxon>
        <taxon>Pleosporomycetidae</taxon>
        <taxon>Pleosporales</taxon>
        <taxon>Massarineae</taxon>
        <taxon>Lentitheciaceae</taxon>
        <taxon>Lentithecium</taxon>
    </lineage>
</organism>
<dbReference type="OrthoDB" id="2269373at2759"/>
<dbReference type="PROSITE" id="PS00463">
    <property type="entry name" value="ZN2_CY6_FUNGAL_1"/>
    <property type="match status" value="1"/>
</dbReference>
<dbReference type="InterPro" id="IPR050613">
    <property type="entry name" value="Sec_Metabolite_Reg"/>
</dbReference>
<dbReference type="InterPro" id="IPR001138">
    <property type="entry name" value="Zn2Cys6_DnaBD"/>
</dbReference>
<keyword evidence="2" id="KW-0479">Metal-binding</keyword>
<evidence type="ECO:0000256" key="2">
    <source>
        <dbReference type="ARBA" id="ARBA00022723"/>
    </source>
</evidence>
<feature type="compositionally biased region" description="Basic and acidic residues" evidence="4">
    <location>
        <begin position="124"/>
        <end position="137"/>
    </location>
</feature>
<dbReference type="Proteomes" id="UP000799291">
    <property type="component" value="Unassembled WGS sequence"/>
</dbReference>
<dbReference type="EMBL" id="MU005596">
    <property type="protein sequence ID" value="KAF2680491.1"/>
    <property type="molecule type" value="Genomic_DNA"/>
</dbReference>
<keyword evidence="7" id="KW-1185">Reference proteome</keyword>